<dbReference type="InterPro" id="IPR052165">
    <property type="entry name" value="Membrane_assoc_protease"/>
</dbReference>
<reference evidence="7 8" key="1">
    <citation type="submission" date="2018-07" db="EMBL/GenBank/DDBJ databases">
        <title>Genomic Encyclopedia of Type Strains, Phase IV (KMG-IV): sequencing the most valuable type-strain genomes for metagenomic binning, comparative biology and taxonomic classification.</title>
        <authorList>
            <person name="Goeker M."/>
        </authorList>
    </citation>
    <scope>NUCLEOTIDE SEQUENCE [LARGE SCALE GENOMIC DNA]</scope>
    <source>
        <strain evidence="7 8">DSM 4134</strain>
    </source>
</reference>
<evidence type="ECO:0000256" key="2">
    <source>
        <dbReference type="ARBA" id="ARBA00022989"/>
    </source>
</evidence>
<dbReference type="GO" id="GO:0005886">
    <property type="term" value="C:plasma membrane"/>
    <property type="evidence" value="ECO:0007669"/>
    <property type="project" value="TreeGrafter"/>
</dbReference>
<evidence type="ECO:0000313" key="8">
    <source>
        <dbReference type="Proteomes" id="UP000256779"/>
    </source>
</evidence>
<keyword evidence="1 4" id="KW-0812">Transmembrane</keyword>
<dbReference type="PANTHER" id="PTHR33507">
    <property type="entry name" value="INNER MEMBRANE PROTEIN YBBJ"/>
    <property type="match status" value="1"/>
</dbReference>
<evidence type="ECO:0000256" key="3">
    <source>
        <dbReference type="ARBA" id="ARBA00023136"/>
    </source>
</evidence>
<evidence type="ECO:0000259" key="5">
    <source>
        <dbReference type="Pfam" id="PF01957"/>
    </source>
</evidence>
<keyword evidence="8" id="KW-1185">Reference proteome</keyword>
<dbReference type="Proteomes" id="UP000256779">
    <property type="component" value="Unassembled WGS sequence"/>
</dbReference>
<dbReference type="EMBL" id="QREG01000001">
    <property type="protein sequence ID" value="REE06004.1"/>
    <property type="molecule type" value="Genomic_DNA"/>
</dbReference>
<proteinExistence type="predicted"/>
<dbReference type="Pfam" id="PF01957">
    <property type="entry name" value="NfeD"/>
    <property type="match status" value="1"/>
</dbReference>
<evidence type="ECO:0000259" key="6">
    <source>
        <dbReference type="Pfam" id="PF24961"/>
    </source>
</evidence>
<feature type="transmembrane region" description="Helical" evidence="4">
    <location>
        <begin position="6"/>
        <end position="24"/>
    </location>
</feature>
<evidence type="ECO:0000256" key="4">
    <source>
        <dbReference type="SAM" id="Phobius"/>
    </source>
</evidence>
<dbReference type="InterPro" id="IPR056739">
    <property type="entry name" value="NfeD_membrane"/>
</dbReference>
<sequence>MDWITVIGLLIFGIALIVIEVIFVPGTTIVGIAGFVVSGFSVYLCYDYFGSTTGNIFLAVAAISGMAAVILSFRSNAWQKLSLKDVSSGKSNDLKHKLSIGDEGKTISSLKPFGKAEFQNHIVEVKSNGSWIDEGIEVKISRIVNNRITVEPIN</sequence>
<feature type="transmembrane region" description="Helical" evidence="4">
    <location>
        <begin position="55"/>
        <end position="73"/>
    </location>
</feature>
<dbReference type="Pfam" id="PF24961">
    <property type="entry name" value="NfeD_membrane"/>
    <property type="match status" value="1"/>
</dbReference>
<keyword evidence="3 4" id="KW-0472">Membrane</keyword>
<dbReference type="PANTHER" id="PTHR33507:SF3">
    <property type="entry name" value="INNER MEMBRANE PROTEIN YBBJ"/>
    <property type="match status" value="1"/>
</dbReference>
<evidence type="ECO:0000256" key="1">
    <source>
        <dbReference type="ARBA" id="ARBA00022692"/>
    </source>
</evidence>
<accession>A0A3D9LHL7</accession>
<dbReference type="AlphaFoldDB" id="A0A3D9LHL7"/>
<organism evidence="7 8">
    <name type="scientific">Marinoscillum furvescens DSM 4134</name>
    <dbReference type="NCBI Taxonomy" id="1122208"/>
    <lineage>
        <taxon>Bacteria</taxon>
        <taxon>Pseudomonadati</taxon>
        <taxon>Bacteroidota</taxon>
        <taxon>Cytophagia</taxon>
        <taxon>Cytophagales</taxon>
        <taxon>Reichenbachiellaceae</taxon>
        <taxon>Marinoscillum</taxon>
    </lineage>
</organism>
<dbReference type="OrthoDB" id="1120520at2"/>
<feature type="domain" description="NfeD integral membrane" evidence="6">
    <location>
        <begin position="6"/>
        <end position="72"/>
    </location>
</feature>
<evidence type="ECO:0000313" key="7">
    <source>
        <dbReference type="EMBL" id="REE06004.1"/>
    </source>
</evidence>
<protein>
    <submittedName>
        <fullName evidence="7">NfeD-like partner-binding protein</fullName>
    </submittedName>
</protein>
<name>A0A3D9LHL7_MARFU</name>
<comment type="caution">
    <text evidence="7">The sequence shown here is derived from an EMBL/GenBank/DDBJ whole genome shotgun (WGS) entry which is preliminary data.</text>
</comment>
<dbReference type="RefSeq" id="WP_115866494.1">
    <property type="nucleotide sequence ID" value="NZ_QREG01000001.1"/>
</dbReference>
<feature type="domain" description="NfeD-like C-terminal" evidence="5">
    <location>
        <begin position="100"/>
        <end position="152"/>
    </location>
</feature>
<keyword evidence="2 4" id="KW-1133">Transmembrane helix</keyword>
<dbReference type="InterPro" id="IPR002810">
    <property type="entry name" value="NfeD-like_C"/>
</dbReference>
<gene>
    <name evidence="7" type="ORF">C7460_101523</name>
</gene>